<keyword evidence="3" id="KW-1185">Reference proteome</keyword>
<accession>A0A1G8TX50</accession>
<gene>
    <name evidence="2" type="ORF">SAMN04487993_103335</name>
</gene>
<evidence type="ECO:0000313" key="2">
    <source>
        <dbReference type="EMBL" id="SDJ46017.1"/>
    </source>
</evidence>
<evidence type="ECO:0000256" key="1">
    <source>
        <dbReference type="SAM" id="MobiDB-lite"/>
    </source>
</evidence>
<feature type="region of interest" description="Disordered" evidence="1">
    <location>
        <begin position="61"/>
        <end position="132"/>
    </location>
</feature>
<dbReference type="AlphaFoldDB" id="A0A1G8TX50"/>
<dbReference type="Proteomes" id="UP000199093">
    <property type="component" value="Unassembled WGS sequence"/>
</dbReference>
<dbReference type="STRING" id="555512.SAMN04487993_103335"/>
<reference evidence="3" key="1">
    <citation type="submission" date="2016-10" db="EMBL/GenBank/DDBJ databases">
        <authorList>
            <person name="Varghese N."/>
            <person name="Submissions S."/>
        </authorList>
    </citation>
    <scope>NUCLEOTIDE SEQUENCE [LARGE SCALE GENOMIC DNA]</scope>
    <source>
        <strain evidence="3">DSM 26424</strain>
    </source>
</reference>
<proteinExistence type="predicted"/>
<protein>
    <submittedName>
        <fullName evidence="2">Uncharacterized protein</fullName>
    </submittedName>
</protein>
<feature type="region of interest" description="Disordered" evidence="1">
    <location>
        <begin position="28"/>
        <end position="48"/>
    </location>
</feature>
<organism evidence="2 3">
    <name type="scientific">Salipiger marinus</name>
    <dbReference type="NCBI Taxonomy" id="555512"/>
    <lineage>
        <taxon>Bacteria</taxon>
        <taxon>Pseudomonadati</taxon>
        <taxon>Pseudomonadota</taxon>
        <taxon>Alphaproteobacteria</taxon>
        <taxon>Rhodobacterales</taxon>
        <taxon>Roseobacteraceae</taxon>
        <taxon>Salipiger</taxon>
    </lineage>
</organism>
<evidence type="ECO:0000313" key="3">
    <source>
        <dbReference type="Proteomes" id="UP000199093"/>
    </source>
</evidence>
<dbReference type="EMBL" id="FNEJ01000033">
    <property type="protein sequence ID" value="SDJ46017.1"/>
    <property type="molecule type" value="Genomic_DNA"/>
</dbReference>
<sequence length="274" mass="29101">MTERENYREWARSVRSEARQGIRSLRAERLARRDSLTGAGPAALPPSVEELPLSISSKAASLTERASLPPVAEGEPMVPAQDEPFPSEVLGDTGADEPQDSTSGQECADDFLDLLAELPPPEVPDPDTSTELALSQGTTQDCLDEPEAQEATAELAVQTTPDTLGRQTDASLEPLEQSFKLPEAADPESTPLRGMGPSELEWQEDALRDSSLAALPGAGMGLIWLLHVNGVSSLQDLAQADAETLGKALGLVGRLVNVQDWIDFAATHLAADAS</sequence>
<dbReference type="RefSeq" id="WP_242656836.1">
    <property type="nucleotide sequence ID" value="NZ_FNEJ01000033.1"/>
</dbReference>
<name>A0A1G8TX50_9RHOB</name>